<evidence type="ECO:0000256" key="3">
    <source>
        <dbReference type="ARBA" id="ARBA00022519"/>
    </source>
</evidence>
<evidence type="ECO:0000313" key="9">
    <source>
        <dbReference type="EMBL" id="MPM83577.1"/>
    </source>
</evidence>
<dbReference type="InterPro" id="IPR004681">
    <property type="entry name" value="TRAP_DctM"/>
</dbReference>
<keyword evidence="5 7" id="KW-1133">Transmembrane helix</keyword>
<gene>
    <name evidence="9" type="primary">dctM_71</name>
    <name evidence="9" type="ORF">SDC9_130641</name>
</gene>
<feature type="transmembrane region" description="Helical" evidence="7">
    <location>
        <begin position="34"/>
        <end position="55"/>
    </location>
</feature>
<protein>
    <submittedName>
        <fullName evidence="9">C4-dicarboxylate TRAP transporter large permease protein DctM</fullName>
    </submittedName>
</protein>
<feature type="domain" description="TRAP C4-dicarboxylate transport system permease DctM subunit" evidence="8">
    <location>
        <begin position="1"/>
        <end position="87"/>
    </location>
</feature>
<dbReference type="AlphaFoldDB" id="A0A645D337"/>
<dbReference type="PANTHER" id="PTHR33362:SF3">
    <property type="entry name" value="SIALIC ACID TRAP TRANSPORTER PERMEASE PROTEIN SIAT"/>
    <property type="match status" value="1"/>
</dbReference>
<organism evidence="9">
    <name type="scientific">bioreactor metagenome</name>
    <dbReference type="NCBI Taxonomy" id="1076179"/>
    <lineage>
        <taxon>unclassified sequences</taxon>
        <taxon>metagenomes</taxon>
        <taxon>ecological metagenomes</taxon>
    </lineage>
</organism>
<reference evidence="9" key="1">
    <citation type="submission" date="2019-08" db="EMBL/GenBank/DDBJ databases">
        <authorList>
            <person name="Kucharzyk K."/>
            <person name="Murdoch R.W."/>
            <person name="Higgins S."/>
            <person name="Loffler F."/>
        </authorList>
    </citation>
    <scope>NUCLEOTIDE SEQUENCE</scope>
</reference>
<evidence type="ECO:0000256" key="7">
    <source>
        <dbReference type="SAM" id="Phobius"/>
    </source>
</evidence>
<keyword evidence="3" id="KW-0997">Cell inner membrane</keyword>
<evidence type="ECO:0000256" key="6">
    <source>
        <dbReference type="ARBA" id="ARBA00023136"/>
    </source>
</evidence>
<dbReference type="GO" id="GO:0005886">
    <property type="term" value="C:plasma membrane"/>
    <property type="evidence" value="ECO:0007669"/>
    <property type="project" value="UniProtKB-SubCell"/>
</dbReference>
<dbReference type="GO" id="GO:0022857">
    <property type="term" value="F:transmembrane transporter activity"/>
    <property type="evidence" value="ECO:0007669"/>
    <property type="project" value="TreeGrafter"/>
</dbReference>
<evidence type="ECO:0000259" key="8">
    <source>
        <dbReference type="Pfam" id="PF06808"/>
    </source>
</evidence>
<keyword evidence="2" id="KW-1003">Cell membrane</keyword>
<evidence type="ECO:0000256" key="2">
    <source>
        <dbReference type="ARBA" id="ARBA00022475"/>
    </source>
</evidence>
<sequence length="98" mass="10348">MDTTPAMMVLAPILLPVALNFGLSAIHFGLIMVVGLAIGFITPPLGINLFVACRIGDAPLEIVCSGIIKFVIAMIFGLLLITFIPALSEFLPRVVLGI</sequence>
<evidence type="ECO:0000256" key="5">
    <source>
        <dbReference type="ARBA" id="ARBA00022989"/>
    </source>
</evidence>
<keyword evidence="6 7" id="KW-0472">Membrane</keyword>
<comment type="subcellular location">
    <subcellularLocation>
        <location evidence="1">Cell inner membrane</location>
        <topology evidence="1">Multi-pass membrane protein</topology>
    </subcellularLocation>
</comment>
<keyword evidence="4 7" id="KW-0812">Transmembrane</keyword>
<comment type="caution">
    <text evidence="9">The sequence shown here is derived from an EMBL/GenBank/DDBJ whole genome shotgun (WGS) entry which is preliminary data.</text>
</comment>
<dbReference type="Pfam" id="PF06808">
    <property type="entry name" value="DctM"/>
    <property type="match status" value="1"/>
</dbReference>
<dbReference type="PANTHER" id="PTHR33362">
    <property type="entry name" value="SIALIC ACID TRAP TRANSPORTER PERMEASE PROTEIN SIAT-RELATED"/>
    <property type="match status" value="1"/>
</dbReference>
<proteinExistence type="predicted"/>
<dbReference type="InterPro" id="IPR010656">
    <property type="entry name" value="DctM"/>
</dbReference>
<dbReference type="EMBL" id="VSSQ01032345">
    <property type="protein sequence ID" value="MPM83577.1"/>
    <property type="molecule type" value="Genomic_DNA"/>
</dbReference>
<evidence type="ECO:0000256" key="4">
    <source>
        <dbReference type="ARBA" id="ARBA00022692"/>
    </source>
</evidence>
<evidence type="ECO:0000256" key="1">
    <source>
        <dbReference type="ARBA" id="ARBA00004429"/>
    </source>
</evidence>
<name>A0A645D337_9ZZZZ</name>
<accession>A0A645D337</accession>
<feature type="transmembrane region" description="Helical" evidence="7">
    <location>
        <begin position="67"/>
        <end position="87"/>
    </location>
</feature>